<dbReference type="STRING" id="1849047.A0A3D8RV71"/>
<dbReference type="Proteomes" id="UP000256645">
    <property type="component" value="Unassembled WGS sequence"/>
</dbReference>
<organism evidence="7 8">
    <name type="scientific">Coleophoma cylindrospora</name>
    <dbReference type="NCBI Taxonomy" id="1849047"/>
    <lineage>
        <taxon>Eukaryota</taxon>
        <taxon>Fungi</taxon>
        <taxon>Dikarya</taxon>
        <taxon>Ascomycota</taxon>
        <taxon>Pezizomycotina</taxon>
        <taxon>Leotiomycetes</taxon>
        <taxon>Helotiales</taxon>
        <taxon>Dermateaceae</taxon>
        <taxon>Coleophoma</taxon>
    </lineage>
</organism>
<sequence length="444" mass="49109">MTVSLFPMAFFIDTDIFRSVSHSALNVSCPVPAQVSALLGLDSAAVCEPYFSSIDTWFPFISRKRLNQGIRANASTETAGLALLLLCMKLVTDTPLVSSAAESQLYREARSYLNTIEEVSPMSLYMLQSLVLVALFEMGHGIFPAAYLTVGRATRIAVLSGVHDRKTATQLFQMPQTWTYWEEERRTWWAISILERCLNIGPTGLPLATPEPTQDDLLPTADSDWLQGGIGTNAALYTTSFSPGLEIAPFARVCQVAHILGRVINHRNCRKDIQRREFVLDEALQLNATLNALDEHVSGPMGESRLESDPTANTVEVALCTAARLTLYHMYSCNNPDILSERLAEESAMQTSCLEGLKQIIATRAAVLARRVIQQGTENINRSSPLVVQCLYDVATECQWFIREGNIVDGAGRTMQLLMEALTLLGRRWGIADKCLKLLTLDSE</sequence>
<gene>
    <name evidence="7" type="ORF">BP6252_05893</name>
</gene>
<evidence type="ECO:0000256" key="4">
    <source>
        <dbReference type="ARBA" id="ARBA00023163"/>
    </source>
</evidence>
<evidence type="ECO:0000313" key="7">
    <source>
        <dbReference type="EMBL" id="RDW77840.1"/>
    </source>
</evidence>
<keyword evidence="3" id="KW-0805">Transcription regulation</keyword>
<dbReference type="GO" id="GO:0000981">
    <property type="term" value="F:DNA-binding transcription factor activity, RNA polymerase II-specific"/>
    <property type="evidence" value="ECO:0007669"/>
    <property type="project" value="InterPro"/>
</dbReference>
<name>A0A3D8RV71_9HELO</name>
<comment type="subcellular location">
    <subcellularLocation>
        <location evidence="1">Nucleus</location>
    </subcellularLocation>
</comment>
<evidence type="ECO:0000256" key="3">
    <source>
        <dbReference type="ARBA" id="ARBA00023015"/>
    </source>
</evidence>
<protein>
    <recommendedName>
        <fullName evidence="6">Xylanolytic transcriptional activator regulatory domain-containing protein</fullName>
    </recommendedName>
</protein>
<dbReference type="PANTHER" id="PTHR47338">
    <property type="entry name" value="ZN(II)2CYS6 TRANSCRIPTION FACTOR (EUROFUNG)-RELATED"/>
    <property type="match status" value="1"/>
</dbReference>
<dbReference type="GO" id="GO:0005634">
    <property type="term" value="C:nucleus"/>
    <property type="evidence" value="ECO:0007669"/>
    <property type="project" value="UniProtKB-SubCell"/>
</dbReference>
<dbReference type="GO" id="GO:0003677">
    <property type="term" value="F:DNA binding"/>
    <property type="evidence" value="ECO:0007669"/>
    <property type="project" value="InterPro"/>
</dbReference>
<dbReference type="AlphaFoldDB" id="A0A3D8RV71"/>
<feature type="domain" description="Xylanolytic transcriptional activator regulatory" evidence="6">
    <location>
        <begin position="50"/>
        <end position="223"/>
    </location>
</feature>
<dbReference type="OrthoDB" id="3862662at2759"/>
<reference evidence="7 8" key="1">
    <citation type="journal article" date="2018" name="IMA Fungus">
        <title>IMA Genome-F 9: Draft genome sequence of Annulohypoxylon stygium, Aspergillus mulundensis, Berkeleyomyces basicola (syn. Thielaviopsis basicola), Ceratocystis smalleyi, two Cercospora beticola strains, Coleophoma cylindrospora, Fusarium fracticaudum, Phialophora cf. hyalina, and Morchella septimelata.</title>
        <authorList>
            <person name="Wingfield B.D."/>
            <person name="Bills G.F."/>
            <person name="Dong Y."/>
            <person name="Huang W."/>
            <person name="Nel W.J."/>
            <person name="Swalarsk-Parry B.S."/>
            <person name="Vaghefi N."/>
            <person name="Wilken P.M."/>
            <person name="An Z."/>
            <person name="de Beer Z.W."/>
            <person name="De Vos L."/>
            <person name="Chen L."/>
            <person name="Duong T.A."/>
            <person name="Gao Y."/>
            <person name="Hammerbacher A."/>
            <person name="Kikkert J.R."/>
            <person name="Li Y."/>
            <person name="Li H."/>
            <person name="Li K."/>
            <person name="Li Q."/>
            <person name="Liu X."/>
            <person name="Ma X."/>
            <person name="Naidoo K."/>
            <person name="Pethybridge S.J."/>
            <person name="Sun J."/>
            <person name="Steenkamp E.T."/>
            <person name="van der Nest M.A."/>
            <person name="van Wyk S."/>
            <person name="Wingfield M.J."/>
            <person name="Xiong C."/>
            <person name="Yue Q."/>
            <person name="Zhang X."/>
        </authorList>
    </citation>
    <scope>NUCLEOTIDE SEQUENCE [LARGE SCALE GENOMIC DNA]</scope>
    <source>
        <strain evidence="7 8">BP6252</strain>
    </source>
</reference>
<keyword evidence="5" id="KW-0539">Nucleus</keyword>
<dbReference type="InterPro" id="IPR050815">
    <property type="entry name" value="TF_fung"/>
</dbReference>
<evidence type="ECO:0000256" key="5">
    <source>
        <dbReference type="ARBA" id="ARBA00023242"/>
    </source>
</evidence>
<evidence type="ECO:0000313" key="8">
    <source>
        <dbReference type="Proteomes" id="UP000256645"/>
    </source>
</evidence>
<evidence type="ECO:0000259" key="6">
    <source>
        <dbReference type="Pfam" id="PF04082"/>
    </source>
</evidence>
<keyword evidence="8" id="KW-1185">Reference proteome</keyword>
<dbReference type="PANTHER" id="PTHR47338:SF20">
    <property type="entry name" value="ZN(II)2CYS6 TRANSCRIPTION FACTOR (EUROFUNG)"/>
    <property type="match status" value="1"/>
</dbReference>
<dbReference type="GO" id="GO:0006351">
    <property type="term" value="P:DNA-templated transcription"/>
    <property type="evidence" value="ECO:0007669"/>
    <property type="project" value="InterPro"/>
</dbReference>
<proteinExistence type="predicted"/>
<keyword evidence="2" id="KW-0479">Metal-binding</keyword>
<keyword evidence="4" id="KW-0804">Transcription</keyword>
<evidence type="ECO:0000256" key="1">
    <source>
        <dbReference type="ARBA" id="ARBA00004123"/>
    </source>
</evidence>
<dbReference type="GO" id="GO:0008270">
    <property type="term" value="F:zinc ion binding"/>
    <property type="evidence" value="ECO:0007669"/>
    <property type="project" value="InterPro"/>
</dbReference>
<dbReference type="InterPro" id="IPR007219">
    <property type="entry name" value="XnlR_reg_dom"/>
</dbReference>
<evidence type="ECO:0000256" key="2">
    <source>
        <dbReference type="ARBA" id="ARBA00022723"/>
    </source>
</evidence>
<accession>A0A3D8RV71</accession>
<comment type="caution">
    <text evidence="7">The sequence shown here is derived from an EMBL/GenBank/DDBJ whole genome shotgun (WGS) entry which is preliminary data.</text>
</comment>
<dbReference type="CDD" id="cd12148">
    <property type="entry name" value="fungal_TF_MHR"/>
    <property type="match status" value="1"/>
</dbReference>
<dbReference type="EMBL" id="PDLM01000005">
    <property type="protein sequence ID" value="RDW77840.1"/>
    <property type="molecule type" value="Genomic_DNA"/>
</dbReference>
<dbReference type="Pfam" id="PF04082">
    <property type="entry name" value="Fungal_trans"/>
    <property type="match status" value="1"/>
</dbReference>